<sequence>MKIMAYFIIFAILVISFDLVNANLMNKLKKFFKVPKKPKMKGGIGKPHKGPKATKTLTPQNDPLFLDAYDIAVIKNEIKYNKQMDQLKKQQFQARRARTPDSGRITDMDLFSAAREIQMERNYNLRKNFPSRNY</sequence>
<name>D1FPY4_SIMNI</name>
<accession>D1FPY4</accession>
<organism evidence="3">
    <name type="scientific">Simulium nigrimanum</name>
    <name type="common">Black fly</name>
    <dbReference type="NCBI Taxonomy" id="683695"/>
    <lineage>
        <taxon>Eukaryota</taxon>
        <taxon>Metazoa</taxon>
        <taxon>Ecdysozoa</taxon>
        <taxon>Arthropoda</taxon>
        <taxon>Hexapoda</taxon>
        <taxon>Insecta</taxon>
        <taxon>Pterygota</taxon>
        <taxon>Neoptera</taxon>
        <taxon>Endopterygota</taxon>
        <taxon>Diptera</taxon>
        <taxon>Nematocera</taxon>
        <taxon>Chironomoidea</taxon>
        <taxon>Simuliidae</taxon>
        <taxon>Simulium</taxon>
    </lineage>
</organism>
<evidence type="ECO:0000313" key="3">
    <source>
        <dbReference type="EMBL" id="ACZ28239.1"/>
    </source>
</evidence>
<dbReference type="AlphaFoldDB" id="D1FPY4"/>
<keyword evidence="2" id="KW-0732">Signal</keyword>
<feature type="chain" id="PRO_5003022415" evidence="2">
    <location>
        <begin position="23"/>
        <end position="134"/>
    </location>
</feature>
<feature type="signal peptide" evidence="2">
    <location>
        <begin position="1"/>
        <end position="22"/>
    </location>
</feature>
<evidence type="ECO:0000256" key="1">
    <source>
        <dbReference type="SAM" id="MobiDB-lite"/>
    </source>
</evidence>
<reference evidence="3" key="1">
    <citation type="submission" date="2009-10" db="EMBL/GenBank/DDBJ databases">
        <title>An Insight into the Sialotranscriptome of Simulium nigrimanum, a Black Fly Associated with Fogo Selvagem in South America.</title>
        <authorList>
            <person name="Ribeiro J.M.C."/>
            <person name="Valenzuela J.G."/>
            <person name="Pham V.M."/>
            <person name="Kleeman L."/>
            <person name="Barbian K.D."/>
            <person name="Favreau A.J."/>
            <person name="Eaton D.P."/>
            <person name="Aoki V."/>
            <person name="Hans-Filho G."/>
            <person name="Rivitti E.A."/>
            <person name="Diaz L.A."/>
        </authorList>
    </citation>
    <scope>NUCLEOTIDE SEQUENCE</scope>
    <source>
        <tissue evidence="3">Salivary glands</tissue>
    </source>
</reference>
<evidence type="ECO:0000256" key="2">
    <source>
        <dbReference type="SAM" id="SignalP"/>
    </source>
</evidence>
<proteinExistence type="evidence at transcript level"/>
<feature type="region of interest" description="Disordered" evidence="1">
    <location>
        <begin position="38"/>
        <end position="59"/>
    </location>
</feature>
<protein>
    <submittedName>
        <fullName evidence="3">Hypothetical secreted protein</fullName>
    </submittedName>
</protein>
<dbReference type="EMBL" id="EZ419884">
    <property type="protein sequence ID" value="ACZ28239.1"/>
    <property type="molecule type" value="mRNA"/>
</dbReference>
<feature type="compositionally biased region" description="Basic residues" evidence="1">
    <location>
        <begin position="38"/>
        <end position="52"/>
    </location>
</feature>